<proteinExistence type="predicted"/>
<dbReference type="Proteomes" id="UP000077521">
    <property type="component" value="Unassembled WGS sequence"/>
</dbReference>
<evidence type="ECO:0000313" key="2">
    <source>
        <dbReference type="EMBL" id="KAE8242476.1"/>
    </source>
</evidence>
<evidence type="ECO:0000256" key="1">
    <source>
        <dbReference type="SAM" id="MobiDB-lite"/>
    </source>
</evidence>
<dbReference type="EMBL" id="LWDF02000809">
    <property type="protein sequence ID" value="KAE8242476.1"/>
    <property type="molecule type" value="Genomic_DNA"/>
</dbReference>
<evidence type="ECO:0000313" key="3">
    <source>
        <dbReference type="Proteomes" id="UP000077521"/>
    </source>
</evidence>
<gene>
    <name evidence="2" type="ORF">A4X13_0g7141</name>
</gene>
<comment type="caution">
    <text evidence="2">The sequence shown here is derived from an EMBL/GenBank/DDBJ whole genome shotgun (WGS) entry which is preliminary data.</text>
</comment>
<feature type="region of interest" description="Disordered" evidence="1">
    <location>
        <begin position="111"/>
        <end position="195"/>
    </location>
</feature>
<dbReference type="AlphaFoldDB" id="A0A177TLS2"/>
<name>A0A177TLS2_9BASI</name>
<accession>A0A177TLS2</accession>
<sequence length="328" mass="35275">MVYLLPPPAPGYGSVTTAAIASLTAAHQNSFFDASYDYYQGGQSHQEYGNYLSNFLPAPAFQTLQPYVERLSQAKETGDPDQLLQWVNDLPPTLSQGAVCSASRDRLVTHASQASQRAAGQSTAVNPSALSASGTGSDEDGSDEDEYEDEEEELPFPPCGQGERAPSSTKPDVPPEASVAAATSSEPADTWPLNPSLRGGDAHYYRGPLSASEVLSLLKQELKPPAYRALTGSHANYMRCFHFRGFSPPDPARRRPAAKDSQDKMSEQWQCRVCHGFLHVPRGQVSNLGAHLFGSVKRTGCLKKNGGSPCEPLPTGINVSTTRCESVE</sequence>
<reference evidence="2" key="2">
    <citation type="journal article" date="2019" name="IMA Fungus">
        <title>Genome sequencing and comparison of five Tilletia species to identify candidate genes for the detection of regulated species infecting wheat.</title>
        <authorList>
            <person name="Nguyen H.D.T."/>
            <person name="Sultana T."/>
            <person name="Kesanakurti P."/>
            <person name="Hambleton S."/>
        </authorList>
    </citation>
    <scope>NUCLEOTIDE SEQUENCE</scope>
    <source>
        <strain evidence="2">DAOMC 236416</strain>
    </source>
</reference>
<protein>
    <submittedName>
        <fullName evidence="2">Uncharacterized protein</fullName>
    </submittedName>
</protein>
<feature type="compositionally biased region" description="Low complexity" evidence="1">
    <location>
        <begin position="111"/>
        <end position="124"/>
    </location>
</feature>
<reference evidence="2" key="1">
    <citation type="submission" date="2016-04" db="EMBL/GenBank/DDBJ databases">
        <authorList>
            <person name="Nguyen H.D."/>
            <person name="Samba Siva P."/>
            <person name="Cullis J."/>
            <person name="Levesque C.A."/>
            <person name="Hambleton S."/>
        </authorList>
    </citation>
    <scope>NUCLEOTIDE SEQUENCE</scope>
    <source>
        <strain evidence="2">DAOMC 236416</strain>
    </source>
</reference>
<organism evidence="2 3">
    <name type="scientific">Tilletia indica</name>
    <dbReference type="NCBI Taxonomy" id="43049"/>
    <lineage>
        <taxon>Eukaryota</taxon>
        <taxon>Fungi</taxon>
        <taxon>Dikarya</taxon>
        <taxon>Basidiomycota</taxon>
        <taxon>Ustilaginomycotina</taxon>
        <taxon>Exobasidiomycetes</taxon>
        <taxon>Tilletiales</taxon>
        <taxon>Tilletiaceae</taxon>
        <taxon>Tilletia</taxon>
    </lineage>
</organism>
<feature type="compositionally biased region" description="Acidic residues" evidence="1">
    <location>
        <begin position="137"/>
        <end position="154"/>
    </location>
</feature>
<keyword evidence="3" id="KW-1185">Reference proteome</keyword>